<feature type="transmembrane region" description="Helical" evidence="6">
    <location>
        <begin position="148"/>
        <end position="167"/>
    </location>
</feature>
<evidence type="ECO:0000256" key="5">
    <source>
        <dbReference type="ARBA" id="ARBA00023136"/>
    </source>
</evidence>
<name>A0A0P7X8X8_9HYPH</name>
<evidence type="ECO:0000313" key="11">
    <source>
        <dbReference type="Proteomes" id="UP000182800"/>
    </source>
</evidence>
<evidence type="ECO:0000256" key="1">
    <source>
        <dbReference type="ARBA" id="ARBA00004141"/>
    </source>
</evidence>
<keyword evidence="5 6" id="KW-0472">Membrane</keyword>
<organism evidence="8 10">
    <name type="scientific">Saliniramus fredricksonii</name>
    <dbReference type="NCBI Taxonomy" id="1653334"/>
    <lineage>
        <taxon>Bacteria</taxon>
        <taxon>Pseudomonadati</taxon>
        <taxon>Pseudomonadota</taxon>
        <taxon>Alphaproteobacteria</taxon>
        <taxon>Hyphomicrobiales</taxon>
        <taxon>Salinarimonadaceae</taxon>
        <taxon>Saliniramus</taxon>
    </lineage>
</organism>
<feature type="domain" description="EamA" evidence="7">
    <location>
        <begin position="8"/>
        <end position="139"/>
    </location>
</feature>
<dbReference type="PANTHER" id="PTHR22911:SF6">
    <property type="entry name" value="SOLUTE CARRIER FAMILY 35 MEMBER G1"/>
    <property type="match status" value="1"/>
</dbReference>
<feature type="transmembrane region" description="Helical" evidence="6">
    <location>
        <begin position="99"/>
        <end position="117"/>
    </location>
</feature>
<dbReference type="InterPro" id="IPR000620">
    <property type="entry name" value="EamA_dom"/>
</dbReference>
<keyword evidence="11" id="KW-1185">Reference proteome</keyword>
<feature type="transmembrane region" description="Helical" evidence="6">
    <location>
        <begin position="72"/>
        <end position="93"/>
    </location>
</feature>
<dbReference type="EMBL" id="LJSX01000006">
    <property type="protein sequence ID" value="KPQ11641.1"/>
    <property type="molecule type" value="Genomic_DNA"/>
</dbReference>
<feature type="transmembrane region" description="Helical" evidence="6">
    <location>
        <begin position="41"/>
        <end position="60"/>
    </location>
</feature>
<reference evidence="8 10" key="1">
    <citation type="submission" date="2015-09" db="EMBL/GenBank/DDBJ databases">
        <title>Identification and resolution of microdiversity through metagenomic sequencing of parallel consortia.</title>
        <authorList>
            <person name="Nelson W.C."/>
            <person name="Romine M.F."/>
            <person name="Lindemann S.R."/>
        </authorList>
    </citation>
    <scope>NUCLEOTIDE SEQUENCE [LARGE SCALE GENOMIC DNA]</scope>
    <source>
        <strain evidence="8">HL-109</strain>
    </source>
</reference>
<feature type="transmembrane region" description="Helical" evidence="6">
    <location>
        <begin position="124"/>
        <end position="142"/>
    </location>
</feature>
<keyword evidence="3 6" id="KW-0812">Transmembrane</keyword>
<evidence type="ECO:0000313" key="10">
    <source>
        <dbReference type="Proteomes" id="UP000050497"/>
    </source>
</evidence>
<comment type="caution">
    <text evidence="8">The sequence shown here is derived from an EMBL/GenBank/DDBJ whole genome shotgun (WGS) entry which is preliminary data.</text>
</comment>
<feature type="transmembrane region" description="Helical" evidence="6">
    <location>
        <begin position="207"/>
        <end position="227"/>
    </location>
</feature>
<keyword evidence="4 6" id="KW-1133">Transmembrane helix</keyword>
<feature type="transmembrane region" description="Helical" evidence="6">
    <location>
        <begin position="239"/>
        <end position="256"/>
    </location>
</feature>
<evidence type="ECO:0000259" key="7">
    <source>
        <dbReference type="Pfam" id="PF00892"/>
    </source>
</evidence>
<feature type="transmembrane region" description="Helical" evidence="6">
    <location>
        <begin position="179"/>
        <end position="201"/>
    </location>
</feature>
<dbReference type="Pfam" id="PF00892">
    <property type="entry name" value="EamA"/>
    <property type="match status" value="2"/>
</dbReference>
<dbReference type="Proteomes" id="UP000050497">
    <property type="component" value="Unassembled WGS sequence"/>
</dbReference>
<dbReference type="SUPFAM" id="SSF103481">
    <property type="entry name" value="Multidrug resistance efflux transporter EmrE"/>
    <property type="match status" value="2"/>
</dbReference>
<feature type="transmembrane region" description="Helical" evidence="6">
    <location>
        <begin position="262"/>
        <end position="278"/>
    </location>
</feature>
<dbReference type="EMBL" id="FMBM01000002">
    <property type="protein sequence ID" value="SCC80315.1"/>
    <property type="molecule type" value="Genomic_DNA"/>
</dbReference>
<evidence type="ECO:0000313" key="9">
    <source>
        <dbReference type="EMBL" id="SCC80315.1"/>
    </source>
</evidence>
<accession>A0A0P7X8X8</accession>
<sequence length="311" mass="33049">MRAQNTLIGVGWMLLTTLLLASVTAIVRHIGADLPAAQGAFIRYAAGALMMLPFMGALLTHRPSGRILHLHLLRGAVHGVGVILWFYAMARIPMAEVTALGYVAPIFITIGAALFLGEALHMRRVFAVVAGIAGALIILRPGFQEISIGQMAQVAAGPFFATSFLIAKRLSGTEDTAVIVGLLSVFCTIALAPVAAVQWVAPSFEQVAWLTLVAAFATAGHWTMTKAFQNAPITVTQPVQFLQLVWATLMGIVLFAEPLDPFVILGGGIVVGAASFISHRESVLARRAAKAEKTATQAEPVAIVRPEREKP</sequence>
<dbReference type="GO" id="GO:0016020">
    <property type="term" value="C:membrane"/>
    <property type="evidence" value="ECO:0007669"/>
    <property type="project" value="UniProtKB-SubCell"/>
</dbReference>
<dbReference type="PANTHER" id="PTHR22911">
    <property type="entry name" value="ACYL-MALONYL CONDENSING ENZYME-RELATED"/>
    <property type="match status" value="1"/>
</dbReference>
<evidence type="ECO:0000256" key="3">
    <source>
        <dbReference type="ARBA" id="ARBA00022692"/>
    </source>
</evidence>
<comment type="similarity">
    <text evidence="2">Belongs to the drug/metabolite transporter (DMT) superfamily. 10 TMS drug/metabolite exporter (DME) (TC 2.A.7.3) family.</text>
</comment>
<dbReference type="RefSeq" id="WP_074444381.1">
    <property type="nucleotide sequence ID" value="NZ_FMBM01000002.1"/>
</dbReference>
<evidence type="ECO:0000256" key="4">
    <source>
        <dbReference type="ARBA" id="ARBA00022989"/>
    </source>
</evidence>
<evidence type="ECO:0000313" key="8">
    <source>
        <dbReference type="EMBL" id="KPQ11641.1"/>
    </source>
</evidence>
<protein>
    <submittedName>
        <fullName evidence="8">Putative permease, DMT superfamily</fullName>
    </submittedName>
    <submittedName>
        <fullName evidence="9">Threonine/homoserine efflux transporter RhtA</fullName>
    </submittedName>
</protein>
<proteinExistence type="inferred from homology"/>
<dbReference type="Gene3D" id="1.10.3730.20">
    <property type="match status" value="1"/>
</dbReference>
<feature type="domain" description="EamA" evidence="7">
    <location>
        <begin position="151"/>
        <end position="278"/>
    </location>
</feature>
<gene>
    <name evidence="9" type="ORF">GA0071312_1421</name>
    <name evidence="8" type="ORF">HLUCCO17_05500</name>
</gene>
<dbReference type="AlphaFoldDB" id="A0A0P7X8X8"/>
<evidence type="ECO:0000256" key="6">
    <source>
        <dbReference type="SAM" id="Phobius"/>
    </source>
</evidence>
<dbReference type="Proteomes" id="UP000182800">
    <property type="component" value="Unassembled WGS sequence"/>
</dbReference>
<comment type="subcellular location">
    <subcellularLocation>
        <location evidence="1">Membrane</location>
        <topology evidence="1">Multi-pass membrane protein</topology>
    </subcellularLocation>
</comment>
<dbReference type="InterPro" id="IPR037185">
    <property type="entry name" value="EmrE-like"/>
</dbReference>
<dbReference type="STRING" id="1653334.GA0071312_1421"/>
<dbReference type="PATRIC" id="fig|1653334.4.peg.2167"/>
<reference evidence="9 11" key="2">
    <citation type="submission" date="2016-08" db="EMBL/GenBank/DDBJ databases">
        <authorList>
            <person name="Varghese N."/>
            <person name="Submissions Spin"/>
        </authorList>
    </citation>
    <scope>NUCLEOTIDE SEQUENCE [LARGE SCALE GENOMIC DNA]</scope>
    <source>
        <strain evidence="9 11">HL-109</strain>
    </source>
</reference>
<evidence type="ECO:0000256" key="2">
    <source>
        <dbReference type="ARBA" id="ARBA00009853"/>
    </source>
</evidence>